<dbReference type="AlphaFoldDB" id="A0A078M149"/>
<dbReference type="SUPFAM" id="SSF53335">
    <property type="entry name" value="S-adenosyl-L-methionine-dependent methyltransferases"/>
    <property type="match status" value="1"/>
</dbReference>
<dbReference type="GO" id="GO:0032259">
    <property type="term" value="P:methylation"/>
    <property type="evidence" value="ECO:0007669"/>
    <property type="project" value="UniProtKB-KW"/>
</dbReference>
<proteinExistence type="predicted"/>
<keyword evidence="1 3" id="KW-0808">Transferase</keyword>
<organism evidence="3 4">
    <name type="scientific">Jeotgalicoccus saudimassiliensis</name>
    <dbReference type="NCBI Taxonomy" id="1461582"/>
    <lineage>
        <taxon>Bacteria</taxon>
        <taxon>Bacillati</taxon>
        <taxon>Bacillota</taxon>
        <taxon>Bacilli</taxon>
        <taxon>Bacillales</taxon>
        <taxon>Staphylococcaceae</taxon>
        <taxon>Jeotgalicoccus</taxon>
    </lineage>
</organism>
<dbReference type="EMBL" id="CCSE01000001">
    <property type="protein sequence ID" value="CDZ99930.1"/>
    <property type="molecule type" value="Genomic_DNA"/>
</dbReference>
<accession>A0A078M149</accession>
<evidence type="ECO:0000313" key="3">
    <source>
        <dbReference type="EMBL" id="CDZ99930.1"/>
    </source>
</evidence>
<dbReference type="CDD" id="cd02440">
    <property type="entry name" value="AdoMet_MTases"/>
    <property type="match status" value="1"/>
</dbReference>
<feature type="domain" description="Methyltransferase" evidence="2">
    <location>
        <begin position="44"/>
        <end position="133"/>
    </location>
</feature>
<dbReference type="PANTHER" id="PTHR43861">
    <property type="entry name" value="TRANS-ACONITATE 2-METHYLTRANSFERASE-RELATED"/>
    <property type="match status" value="1"/>
</dbReference>
<dbReference type="Proteomes" id="UP000044136">
    <property type="component" value="Unassembled WGS sequence"/>
</dbReference>
<dbReference type="Gene3D" id="2.20.25.110">
    <property type="entry name" value="S-adenosyl-L-methionine-dependent methyltransferases"/>
    <property type="match status" value="1"/>
</dbReference>
<dbReference type="eggNOG" id="COG2226">
    <property type="taxonomic scope" value="Bacteria"/>
</dbReference>
<evidence type="ECO:0000313" key="4">
    <source>
        <dbReference type="Proteomes" id="UP000044136"/>
    </source>
</evidence>
<reference evidence="3 4" key="1">
    <citation type="submission" date="2014-07" db="EMBL/GenBank/DDBJ databases">
        <authorList>
            <person name="Urmite Genomes Urmite Genomes"/>
        </authorList>
    </citation>
    <scope>NUCLEOTIDE SEQUENCE [LARGE SCALE GENOMIC DNA]</scope>
    <source>
        <strain evidence="3 4">13MG44_air</strain>
    </source>
</reference>
<dbReference type="GO" id="GO:0008168">
    <property type="term" value="F:methyltransferase activity"/>
    <property type="evidence" value="ECO:0007669"/>
    <property type="project" value="UniProtKB-KW"/>
</dbReference>
<keyword evidence="4" id="KW-1185">Reference proteome</keyword>
<keyword evidence="3" id="KW-0489">Methyltransferase</keyword>
<dbReference type="STRING" id="1461582.BN1048_00730"/>
<protein>
    <submittedName>
        <fullName evidence="3">tRNA (Cmo5U34)-methyltransferase</fullName>
    </submittedName>
</protein>
<dbReference type="InterPro" id="IPR029063">
    <property type="entry name" value="SAM-dependent_MTases_sf"/>
</dbReference>
<dbReference type="HOGENOM" id="CLU_069129_5_2_9"/>
<gene>
    <name evidence="3" type="primary">cmoA</name>
    <name evidence="3" type="ORF">BN1048_00730</name>
</gene>
<evidence type="ECO:0000256" key="1">
    <source>
        <dbReference type="ARBA" id="ARBA00022679"/>
    </source>
</evidence>
<dbReference type="InterPro" id="IPR041698">
    <property type="entry name" value="Methyltransf_25"/>
</dbReference>
<dbReference type="Gene3D" id="3.40.50.150">
    <property type="entry name" value="Vaccinia Virus protein VP39"/>
    <property type="match status" value="1"/>
</dbReference>
<evidence type="ECO:0000259" key="2">
    <source>
        <dbReference type="Pfam" id="PF13649"/>
    </source>
</evidence>
<sequence>MPVILLEASEYKTFAKVYDILNYDMPYNLWLDIINEVKGNAQSVLDIGAGTGEILKSLKVKRKLGIDNSQEMVNIAHVNDPDSEYRVHDMVTMDLNESFELITATADVLNYAPSEEAFTAVLKNVYNHLAEGGVFVFDVHTEHKMQNDFNFELYSDSTEDIFYTWQTIPGEQELSVWHEMTFFIRNSANLYEKHEETHYQQTYKHSEILKIANDTGFIIDKSFSDFDINNVITEVAERNFYVLKK</sequence>
<name>A0A078M149_9STAP</name>
<dbReference type="Pfam" id="PF13649">
    <property type="entry name" value="Methyltransf_25"/>
    <property type="match status" value="1"/>
</dbReference>